<feature type="transmembrane region" description="Helical" evidence="2">
    <location>
        <begin position="206"/>
        <end position="227"/>
    </location>
</feature>
<sequence length="315" mass="32246">MVNTALSDFSQAVCSAPATAPPPEIPSTVTSWWAATGSSLVCMTQPPGETATLPPSIYTWWTDDGKWNFAWASQVAVTELPGVPGQVPSTTDSASGITVVSSVASSASLLSDVQTSTQPPAATIHFSPLPLSTTITFSPPSNSIGTSVSSSETTSSETTSASSSGALGTMRFDPQTSPSSSVSSPATSPPPIAGAASHNNNKTARIVAGVLVPLVVIALGIAAFIIYKRRQRVHDRREWERTHEEIADAVRQVGAATPAAVLAAGPPAWGDVKPVPDGDSRAPLMDSSGGTPPGSLGHLNGSDHALLSHSWESSA</sequence>
<keyword evidence="4" id="KW-1185">Reference proteome</keyword>
<keyword evidence="2" id="KW-1133">Transmembrane helix</keyword>
<accession>A0A8H6Z3A9</accession>
<proteinExistence type="predicted"/>
<name>A0A8H6Z3A9_9AGAR</name>
<feature type="compositionally biased region" description="Low complexity" evidence="1">
    <location>
        <begin position="177"/>
        <end position="186"/>
    </location>
</feature>
<evidence type="ECO:0000313" key="4">
    <source>
        <dbReference type="Proteomes" id="UP000623467"/>
    </source>
</evidence>
<feature type="compositionally biased region" description="Low complexity" evidence="1">
    <location>
        <begin position="138"/>
        <end position="166"/>
    </location>
</feature>
<reference evidence="3" key="1">
    <citation type="submission" date="2020-05" db="EMBL/GenBank/DDBJ databases">
        <title>Mycena genomes resolve the evolution of fungal bioluminescence.</title>
        <authorList>
            <person name="Tsai I.J."/>
        </authorList>
    </citation>
    <scope>NUCLEOTIDE SEQUENCE</scope>
    <source>
        <strain evidence="3">160909Yilan</strain>
    </source>
</reference>
<keyword evidence="2" id="KW-0472">Membrane</keyword>
<organism evidence="3 4">
    <name type="scientific">Mycena sanguinolenta</name>
    <dbReference type="NCBI Taxonomy" id="230812"/>
    <lineage>
        <taxon>Eukaryota</taxon>
        <taxon>Fungi</taxon>
        <taxon>Dikarya</taxon>
        <taxon>Basidiomycota</taxon>
        <taxon>Agaricomycotina</taxon>
        <taxon>Agaricomycetes</taxon>
        <taxon>Agaricomycetidae</taxon>
        <taxon>Agaricales</taxon>
        <taxon>Marasmiineae</taxon>
        <taxon>Mycenaceae</taxon>
        <taxon>Mycena</taxon>
    </lineage>
</organism>
<feature type="region of interest" description="Disordered" evidence="1">
    <location>
        <begin position="264"/>
        <end position="302"/>
    </location>
</feature>
<evidence type="ECO:0000256" key="1">
    <source>
        <dbReference type="SAM" id="MobiDB-lite"/>
    </source>
</evidence>
<dbReference type="EMBL" id="JACAZH010000004">
    <property type="protein sequence ID" value="KAF7370199.1"/>
    <property type="molecule type" value="Genomic_DNA"/>
</dbReference>
<dbReference type="Proteomes" id="UP000623467">
    <property type="component" value="Unassembled WGS sequence"/>
</dbReference>
<feature type="region of interest" description="Disordered" evidence="1">
    <location>
        <begin position="138"/>
        <end position="197"/>
    </location>
</feature>
<protein>
    <submittedName>
        <fullName evidence="3">Uncharacterized protein</fullName>
    </submittedName>
</protein>
<evidence type="ECO:0000313" key="3">
    <source>
        <dbReference type="EMBL" id="KAF7370199.1"/>
    </source>
</evidence>
<gene>
    <name evidence="3" type="ORF">MSAN_00650700</name>
</gene>
<evidence type="ECO:0000256" key="2">
    <source>
        <dbReference type="SAM" id="Phobius"/>
    </source>
</evidence>
<comment type="caution">
    <text evidence="3">The sequence shown here is derived from an EMBL/GenBank/DDBJ whole genome shotgun (WGS) entry which is preliminary data.</text>
</comment>
<keyword evidence="2" id="KW-0812">Transmembrane</keyword>
<dbReference type="AlphaFoldDB" id="A0A8H6Z3A9"/>
<dbReference type="OrthoDB" id="3065363at2759"/>